<name>A0A085NEY5_9BILA</name>
<feature type="transmembrane region" description="Helical" evidence="2">
    <location>
        <begin position="73"/>
        <end position="94"/>
    </location>
</feature>
<dbReference type="Proteomes" id="UP000030758">
    <property type="component" value="Unassembled WGS sequence"/>
</dbReference>
<dbReference type="OrthoDB" id="5918107at2759"/>
<evidence type="ECO:0000256" key="2">
    <source>
        <dbReference type="SAM" id="Phobius"/>
    </source>
</evidence>
<keyword evidence="2" id="KW-1133">Transmembrane helix</keyword>
<evidence type="ECO:0000313" key="3">
    <source>
        <dbReference type="EMBL" id="KFD68031.1"/>
    </source>
</evidence>
<feature type="compositionally biased region" description="Polar residues" evidence="1">
    <location>
        <begin position="17"/>
        <end position="31"/>
    </location>
</feature>
<feature type="compositionally biased region" description="Polar residues" evidence="1">
    <location>
        <begin position="1"/>
        <end position="10"/>
    </location>
</feature>
<proteinExistence type="predicted"/>
<keyword evidence="2" id="KW-0472">Membrane</keyword>
<dbReference type="AlphaFoldDB" id="A0A085NEY5"/>
<protein>
    <submittedName>
        <fullName evidence="3">Uncharacterized protein</fullName>
    </submittedName>
</protein>
<keyword evidence="2" id="KW-0812">Transmembrane</keyword>
<gene>
    <name evidence="3" type="ORF">M514_19720</name>
</gene>
<feature type="non-terminal residue" evidence="3">
    <location>
        <position position="96"/>
    </location>
</feature>
<dbReference type="EMBL" id="KL367508">
    <property type="protein sequence ID" value="KFD68031.1"/>
    <property type="molecule type" value="Genomic_DNA"/>
</dbReference>
<feature type="region of interest" description="Disordered" evidence="1">
    <location>
        <begin position="1"/>
        <end position="43"/>
    </location>
</feature>
<reference evidence="3" key="1">
    <citation type="journal article" date="2014" name="Nat. Genet.">
        <title>Genome and transcriptome of the porcine whipworm Trichuris suis.</title>
        <authorList>
            <person name="Jex A.R."/>
            <person name="Nejsum P."/>
            <person name="Schwarz E.M."/>
            <person name="Hu L."/>
            <person name="Young N.D."/>
            <person name="Hall R.S."/>
            <person name="Korhonen P.K."/>
            <person name="Liao S."/>
            <person name="Thamsborg S."/>
            <person name="Xia J."/>
            <person name="Xu P."/>
            <person name="Wang S."/>
            <person name="Scheerlinck J.P."/>
            <person name="Hofmann A."/>
            <person name="Sternberg P.W."/>
            <person name="Wang J."/>
            <person name="Gasser R.B."/>
        </authorList>
    </citation>
    <scope>NUCLEOTIDE SEQUENCE [LARGE SCALE GENOMIC DNA]</scope>
    <source>
        <strain evidence="3">DCEP-RM93F</strain>
    </source>
</reference>
<organism evidence="3">
    <name type="scientific">Trichuris suis</name>
    <name type="common">pig whipworm</name>
    <dbReference type="NCBI Taxonomy" id="68888"/>
    <lineage>
        <taxon>Eukaryota</taxon>
        <taxon>Metazoa</taxon>
        <taxon>Ecdysozoa</taxon>
        <taxon>Nematoda</taxon>
        <taxon>Enoplea</taxon>
        <taxon>Dorylaimia</taxon>
        <taxon>Trichinellida</taxon>
        <taxon>Trichuridae</taxon>
        <taxon>Trichuris</taxon>
    </lineage>
</organism>
<sequence length="96" mass="10944">MMNRSPVRQSAQEEVKSSSGGDQLAPLNQPSEPRRASTTRRVSRAYEIRPSIKSDKPLKVWLCEHMDKQTINLVINFLVLTTLLAMLTIFLSHLEH</sequence>
<evidence type="ECO:0000256" key="1">
    <source>
        <dbReference type="SAM" id="MobiDB-lite"/>
    </source>
</evidence>
<accession>A0A085NEY5</accession>